<dbReference type="InterPro" id="IPR004117">
    <property type="entry name" value="7tm6_olfct_rcpt"/>
</dbReference>
<dbReference type="GO" id="GO:0004984">
    <property type="term" value="F:olfactory receptor activity"/>
    <property type="evidence" value="ECO:0007669"/>
    <property type="project" value="InterPro"/>
</dbReference>
<comment type="subcellular location">
    <subcellularLocation>
        <location evidence="9">Cell membrane</location>
        <topology evidence="9">Multi-pass membrane protein</topology>
    </subcellularLocation>
    <subcellularLocation>
        <location evidence="1">Membrane</location>
        <topology evidence="1">Multi-pass membrane protein</topology>
    </subcellularLocation>
</comment>
<feature type="transmembrane region" description="Helical" evidence="9">
    <location>
        <begin position="313"/>
        <end position="331"/>
    </location>
</feature>
<protein>
    <recommendedName>
        <fullName evidence="9">Odorant receptor</fullName>
    </recommendedName>
</protein>
<keyword evidence="2 9" id="KW-0716">Sensory transduction</keyword>
<dbReference type="AlphaFoldDB" id="A0A7G4KBU0"/>
<dbReference type="GO" id="GO:0007165">
    <property type="term" value="P:signal transduction"/>
    <property type="evidence" value="ECO:0007669"/>
    <property type="project" value="UniProtKB-KW"/>
</dbReference>
<keyword evidence="6 9" id="KW-0472">Membrane</keyword>
<dbReference type="GO" id="GO:0005886">
    <property type="term" value="C:plasma membrane"/>
    <property type="evidence" value="ECO:0007669"/>
    <property type="project" value="UniProtKB-SubCell"/>
</dbReference>
<sequence length="394" mass="45482">MLACAMDVLEKFTNDYKNTFIRYIKMINFIGLDFYLETGESLFKSRKRYYLFLICFIIFFLCQITFIFRSHKTDAKFLDIANAVPCLVLVIQDFVKLLAITTKRKEIKNVIFKINDEWPKEKNYGERSNIIENWTKRNKSFQNVYYGISLFCLCIYELIPLVATLYNRVMGLDTEYFFPFELYYPYKVDSFFVYLVTYFCQAFASSSLHACIYIASDLLITSLLSDVTALFALLQYDLENVTSQLKQTSINQDEEQYNCAVKNIVNRHQRLLGIIKELNGIYGVVIFIFITSSSIICCFFCFLTVVQNGLQSVKNLLAGGAMLGAILVVAFPGQQHYDMSFGVAYAAYCSLWYERNEKFKNLILILIVRSQRASCLSALGFSDVTLATFSKVSF</sequence>
<name>A0A7G4KBU0_9NEOP</name>
<dbReference type="EMBL" id="MN515178">
    <property type="protein sequence ID" value="QMS80326.1"/>
    <property type="molecule type" value="mRNA"/>
</dbReference>
<dbReference type="PANTHER" id="PTHR21137">
    <property type="entry name" value="ODORANT RECEPTOR"/>
    <property type="match status" value="1"/>
</dbReference>
<feature type="transmembrane region" description="Helical" evidence="9">
    <location>
        <begin position="186"/>
        <end position="204"/>
    </location>
</feature>
<evidence type="ECO:0000256" key="4">
    <source>
        <dbReference type="ARBA" id="ARBA00022725"/>
    </source>
</evidence>
<evidence type="ECO:0000256" key="3">
    <source>
        <dbReference type="ARBA" id="ARBA00022692"/>
    </source>
</evidence>
<keyword evidence="5 9" id="KW-1133">Transmembrane helix</keyword>
<evidence type="ECO:0000256" key="6">
    <source>
        <dbReference type="ARBA" id="ARBA00023136"/>
    </source>
</evidence>
<feature type="transmembrane region" description="Helical" evidence="9">
    <location>
        <begin position="49"/>
        <end position="68"/>
    </location>
</feature>
<keyword evidence="4 9" id="KW-0552">Olfaction</keyword>
<evidence type="ECO:0000256" key="8">
    <source>
        <dbReference type="ARBA" id="ARBA00023224"/>
    </source>
</evidence>
<gene>
    <name evidence="10" type="primary">OR11</name>
</gene>
<evidence type="ECO:0000256" key="2">
    <source>
        <dbReference type="ARBA" id="ARBA00022606"/>
    </source>
</evidence>
<reference evidence="10" key="1">
    <citation type="submission" date="2019-09" db="EMBL/GenBank/DDBJ databases">
        <authorList>
            <person name="Yang H."/>
        </authorList>
    </citation>
    <scope>NUCLEOTIDE SEQUENCE</scope>
</reference>
<evidence type="ECO:0000313" key="10">
    <source>
        <dbReference type="EMBL" id="QMS80326.1"/>
    </source>
</evidence>
<feature type="transmembrane region" description="Helical" evidence="9">
    <location>
        <begin position="144"/>
        <end position="166"/>
    </location>
</feature>
<evidence type="ECO:0000256" key="5">
    <source>
        <dbReference type="ARBA" id="ARBA00022989"/>
    </source>
</evidence>
<keyword evidence="3 9" id="KW-0812">Transmembrane</keyword>
<keyword evidence="8 9" id="KW-0807">Transducer</keyword>
<organism evidence="10">
    <name type="scientific">Histia rhodope</name>
    <dbReference type="NCBI Taxonomy" id="1453155"/>
    <lineage>
        <taxon>Eukaryota</taxon>
        <taxon>Metazoa</taxon>
        <taxon>Ecdysozoa</taxon>
        <taxon>Arthropoda</taxon>
        <taxon>Hexapoda</taxon>
        <taxon>Insecta</taxon>
        <taxon>Pterygota</taxon>
        <taxon>Neoptera</taxon>
        <taxon>Endopterygota</taxon>
        <taxon>Lepidoptera</taxon>
        <taxon>Glossata</taxon>
        <taxon>Ditrysia</taxon>
        <taxon>Zygaenoidea</taxon>
        <taxon>Zygaenidae</taxon>
        <taxon>Chalcosiinae</taxon>
        <taxon>Histia</taxon>
    </lineage>
</organism>
<dbReference type="PANTHER" id="PTHR21137:SF44">
    <property type="entry name" value="ODORANT RECEPTOR 13A-RELATED"/>
    <property type="match status" value="1"/>
</dbReference>
<comment type="caution">
    <text evidence="9">Lacks conserved residue(s) required for the propagation of feature annotation.</text>
</comment>
<keyword evidence="7 9" id="KW-0675">Receptor</keyword>
<comment type="similarity">
    <text evidence="9">Belongs to the insect chemoreceptor superfamily. Heteromeric odorant receptor channel (TC 1.A.69) family.</text>
</comment>
<feature type="transmembrane region" description="Helical" evidence="9">
    <location>
        <begin position="281"/>
        <end position="306"/>
    </location>
</feature>
<accession>A0A7G4KBU0</accession>
<evidence type="ECO:0000256" key="1">
    <source>
        <dbReference type="ARBA" id="ARBA00004141"/>
    </source>
</evidence>
<proteinExistence type="evidence at transcript level"/>
<dbReference type="GO" id="GO:0005549">
    <property type="term" value="F:odorant binding"/>
    <property type="evidence" value="ECO:0007669"/>
    <property type="project" value="InterPro"/>
</dbReference>
<evidence type="ECO:0000256" key="7">
    <source>
        <dbReference type="ARBA" id="ARBA00023170"/>
    </source>
</evidence>
<evidence type="ECO:0000256" key="9">
    <source>
        <dbReference type="RuleBase" id="RU351113"/>
    </source>
</evidence>
<dbReference type="Pfam" id="PF02949">
    <property type="entry name" value="7tm_6"/>
    <property type="match status" value="1"/>
</dbReference>
<feature type="transmembrane region" description="Helical" evidence="9">
    <location>
        <begin position="80"/>
        <end position="99"/>
    </location>
</feature>